<comment type="caution">
    <text evidence="3">The sequence shown here is derived from an EMBL/GenBank/DDBJ whole genome shotgun (WGS) entry which is preliminary data.</text>
</comment>
<dbReference type="Pfam" id="PF00795">
    <property type="entry name" value="CN_hydrolase"/>
    <property type="match status" value="1"/>
</dbReference>
<dbReference type="AlphaFoldDB" id="A0A0B0IFM1"/>
<evidence type="ECO:0000313" key="4">
    <source>
        <dbReference type="Proteomes" id="UP000030832"/>
    </source>
</evidence>
<reference evidence="3 4" key="1">
    <citation type="submission" date="2014-09" db="EMBL/GenBank/DDBJ databases">
        <title>Genome sequencing and annotation of Bacillus Okhensis strain Kh10-101T.</title>
        <authorList>
            <person name="Prakash J.S."/>
        </authorList>
    </citation>
    <scope>NUCLEOTIDE SEQUENCE [LARGE SCALE GENOMIC DNA]</scope>
    <source>
        <strain evidence="4">Kh10-101T</strain>
    </source>
</reference>
<dbReference type="OrthoDB" id="9811121at2"/>
<accession>A0A0B0IFM1</accession>
<keyword evidence="4" id="KW-1185">Reference proteome</keyword>
<gene>
    <name evidence="3" type="ORF">LQ50_03690</name>
</gene>
<dbReference type="PANTHER" id="PTHR23088">
    <property type="entry name" value="NITRILASE-RELATED"/>
    <property type="match status" value="1"/>
</dbReference>
<evidence type="ECO:0000256" key="1">
    <source>
        <dbReference type="ARBA" id="ARBA00010613"/>
    </source>
</evidence>
<protein>
    <submittedName>
        <fullName evidence="3">Nitrilase</fullName>
    </submittedName>
</protein>
<dbReference type="CDD" id="cd07583">
    <property type="entry name" value="nitrilase_5"/>
    <property type="match status" value="1"/>
</dbReference>
<dbReference type="Proteomes" id="UP000030832">
    <property type="component" value="Unassembled WGS sequence"/>
</dbReference>
<proteinExistence type="inferred from homology"/>
<evidence type="ECO:0000313" key="3">
    <source>
        <dbReference type="EMBL" id="KHF41348.1"/>
    </source>
</evidence>
<comment type="similarity">
    <text evidence="1">Belongs to the carbon-nitrogen hydrolase superfamily. NIT1/NIT2 family.</text>
</comment>
<dbReference type="PROSITE" id="PS50263">
    <property type="entry name" value="CN_HYDROLASE"/>
    <property type="match status" value="1"/>
</dbReference>
<dbReference type="PANTHER" id="PTHR23088:SF27">
    <property type="entry name" value="DEAMINATED GLUTATHIONE AMIDASE"/>
    <property type="match status" value="1"/>
</dbReference>
<dbReference type="InterPro" id="IPR036526">
    <property type="entry name" value="C-N_Hydrolase_sf"/>
</dbReference>
<name>A0A0B0IFM1_9BACI</name>
<dbReference type="Gene3D" id="3.60.110.10">
    <property type="entry name" value="Carbon-nitrogen hydrolase"/>
    <property type="match status" value="1"/>
</dbReference>
<dbReference type="InterPro" id="IPR003010">
    <property type="entry name" value="C-N_Hydrolase"/>
</dbReference>
<organism evidence="3 4">
    <name type="scientific">Halalkalibacter okhensis</name>
    <dbReference type="NCBI Taxonomy" id="333138"/>
    <lineage>
        <taxon>Bacteria</taxon>
        <taxon>Bacillati</taxon>
        <taxon>Bacillota</taxon>
        <taxon>Bacilli</taxon>
        <taxon>Bacillales</taxon>
        <taxon>Bacillaceae</taxon>
        <taxon>Halalkalibacter</taxon>
    </lineage>
</organism>
<dbReference type="EMBL" id="JRJU01000003">
    <property type="protein sequence ID" value="KHF41348.1"/>
    <property type="molecule type" value="Genomic_DNA"/>
</dbReference>
<feature type="domain" description="CN hydrolase" evidence="2">
    <location>
        <begin position="1"/>
        <end position="240"/>
    </location>
</feature>
<dbReference type="eggNOG" id="COG0388">
    <property type="taxonomic scope" value="Bacteria"/>
</dbReference>
<evidence type="ECO:0000259" key="2">
    <source>
        <dbReference type="PROSITE" id="PS50263"/>
    </source>
</evidence>
<sequence>MKLASYQMDIIPGNPTENRNKVKEWAERVCKEQQPDILVLPEMWTTAYTLTTLAEVIKTDKDETEQFLKKLASELNVNMIAGSVAVKDNGGIYNRSYILNRDGEIIHTYDKIHLVPMLDEHLYLKGGGSSVETFELDGHKMGVIICYDLRFPELVRSLALQEAEVVFVVAEWPMARAGHWEILQQARAIENQLFVVSCNRVGTYNEVEFAGGSMVINPWGDVVHRASSTHEETSKVSLHLDEVQRIRKDVPVFSSRVPELYMDKEGK</sequence>
<dbReference type="RefSeq" id="WP_034626233.1">
    <property type="nucleotide sequence ID" value="NZ_JRJU01000003.1"/>
</dbReference>
<dbReference type="STRING" id="333138.LQ50_03690"/>
<dbReference type="SUPFAM" id="SSF56317">
    <property type="entry name" value="Carbon-nitrogen hydrolase"/>
    <property type="match status" value="1"/>
</dbReference>